<gene>
    <name evidence="2" type="ORF">CR201_G0041408</name>
</gene>
<accession>A0A2J8SNY3</accession>
<dbReference type="AlphaFoldDB" id="A0A2J8SNY3"/>
<feature type="region of interest" description="Disordered" evidence="1">
    <location>
        <begin position="1"/>
        <end position="134"/>
    </location>
</feature>
<dbReference type="PANTHER" id="PTHR44662:SF1">
    <property type="entry name" value="WD REPEAT-CONTAINING PROTEIN 81"/>
    <property type="match status" value="1"/>
</dbReference>
<sequence>FQAGLYVTESPQPQEAEAVSLGRLSDKSSTSETSLGEERAPDEGGAPVDKSSLQSGDSSQDLKQSEGSEEEEEEEDSCMVLEEEEGEQEEVTGASELTLSDTVLSMETVVAGGSGGDGEEEEEPLPEQSEGKEQKILLGPTRQQFTVSSGESPPLSAGNIYQKRPVLGDIVSGPVLSCLLHIARLYGEPVLTYQYL</sequence>
<dbReference type="GO" id="GO:0035014">
    <property type="term" value="F:phosphatidylinositol 3-kinase regulator activity"/>
    <property type="evidence" value="ECO:0007669"/>
    <property type="project" value="TreeGrafter"/>
</dbReference>
<dbReference type="GO" id="GO:0005739">
    <property type="term" value="C:mitochondrion"/>
    <property type="evidence" value="ECO:0007669"/>
    <property type="project" value="TreeGrafter"/>
</dbReference>
<reference evidence="2" key="1">
    <citation type="submission" date="2017-12" db="EMBL/GenBank/DDBJ databases">
        <title>High-resolution comparative analysis of great ape genomes.</title>
        <authorList>
            <person name="Pollen A."/>
            <person name="Hastie A."/>
            <person name="Hormozdiari F."/>
            <person name="Dougherty M."/>
            <person name="Liu R."/>
            <person name="Chaisson M."/>
            <person name="Hoppe E."/>
            <person name="Hill C."/>
            <person name="Pang A."/>
            <person name="Hillier L."/>
            <person name="Baker C."/>
            <person name="Armstrong J."/>
            <person name="Shendure J."/>
            <person name="Paten B."/>
            <person name="Wilson R."/>
            <person name="Chao H."/>
            <person name="Schneider V."/>
            <person name="Ventura M."/>
            <person name="Kronenberg Z."/>
            <person name="Murali S."/>
            <person name="Gordon D."/>
            <person name="Cantsilieris S."/>
            <person name="Munson K."/>
            <person name="Nelson B."/>
            <person name="Raja A."/>
            <person name="Underwood J."/>
            <person name="Diekhans M."/>
            <person name="Fiddes I."/>
            <person name="Haussler D."/>
            <person name="Eichler E."/>
        </authorList>
    </citation>
    <scope>NUCLEOTIDE SEQUENCE [LARGE SCALE GENOMIC DNA]</scope>
    <source>
        <strain evidence="2">Susie</strain>
    </source>
</reference>
<feature type="non-terminal residue" evidence="2">
    <location>
        <position position="196"/>
    </location>
</feature>
<comment type="caution">
    <text evidence="2">The sequence shown here is derived from an EMBL/GenBank/DDBJ whole genome shotgun (WGS) entry which is preliminary data.</text>
</comment>
<dbReference type="GO" id="GO:0035973">
    <property type="term" value="P:aggrephagy"/>
    <property type="evidence" value="ECO:0007669"/>
    <property type="project" value="TreeGrafter"/>
</dbReference>
<feature type="compositionally biased region" description="Acidic residues" evidence="1">
    <location>
        <begin position="67"/>
        <end position="90"/>
    </location>
</feature>
<dbReference type="PANTHER" id="PTHR44662">
    <property type="entry name" value="WD REPEAT-CONTAINING PROTEIN 81"/>
    <property type="match status" value="1"/>
</dbReference>
<name>A0A2J8SNY3_PONAB</name>
<proteinExistence type="predicted"/>
<feature type="non-terminal residue" evidence="2">
    <location>
        <position position="1"/>
    </location>
</feature>
<dbReference type="InterPro" id="IPR052651">
    <property type="entry name" value="WDR81"/>
</dbReference>
<evidence type="ECO:0000313" key="2">
    <source>
        <dbReference type="EMBL" id="PNJ22475.1"/>
    </source>
</evidence>
<dbReference type="EMBL" id="NDHI03003557">
    <property type="protein sequence ID" value="PNJ22475.1"/>
    <property type="molecule type" value="Genomic_DNA"/>
</dbReference>
<protein>
    <submittedName>
        <fullName evidence="2">WDR81 isoform 11</fullName>
    </submittedName>
</protein>
<organism evidence="2">
    <name type="scientific">Pongo abelii</name>
    <name type="common">Sumatran orangutan</name>
    <name type="synonym">Pongo pygmaeus abelii</name>
    <dbReference type="NCBI Taxonomy" id="9601"/>
    <lineage>
        <taxon>Eukaryota</taxon>
        <taxon>Metazoa</taxon>
        <taxon>Chordata</taxon>
        <taxon>Craniata</taxon>
        <taxon>Vertebrata</taxon>
        <taxon>Euteleostomi</taxon>
        <taxon>Mammalia</taxon>
        <taxon>Eutheria</taxon>
        <taxon>Euarchontoglires</taxon>
        <taxon>Primates</taxon>
        <taxon>Haplorrhini</taxon>
        <taxon>Catarrhini</taxon>
        <taxon>Hominidae</taxon>
        <taxon>Pongo</taxon>
    </lineage>
</organism>
<feature type="compositionally biased region" description="Low complexity" evidence="1">
    <location>
        <begin position="49"/>
        <end position="62"/>
    </location>
</feature>
<evidence type="ECO:0000256" key="1">
    <source>
        <dbReference type="SAM" id="MobiDB-lite"/>
    </source>
</evidence>
<feature type="compositionally biased region" description="Polar residues" evidence="1">
    <location>
        <begin position="95"/>
        <end position="105"/>
    </location>
</feature>